<name>A0A6V7KWX4_9HYME</name>
<sequence length="148" mass="16121">MNGYVAIFLGLLAVANAGLLTTEPVPILSQDTDVSFDGNFRNSYQTGNGITVQEQGYLKQLPGAKEPANVIQGSASWTSPEGVQVSSSWEADENGARYQGSHLPVAPTPPPIPVLIQRALEYIAAHPEQNEDRPAQRQPQYNSNNRRY</sequence>
<dbReference type="AlphaFoldDB" id="A0A6V7KWX4"/>
<evidence type="ECO:0000313" key="5">
    <source>
        <dbReference type="EMBL" id="CAD1568712.1"/>
    </source>
</evidence>
<organism evidence="5">
    <name type="scientific">Bracon brevicornis</name>
    <dbReference type="NCBI Taxonomy" id="1563983"/>
    <lineage>
        <taxon>Eukaryota</taxon>
        <taxon>Metazoa</taxon>
        <taxon>Ecdysozoa</taxon>
        <taxon>Arthropoda</taxon>
        <taxon>Hexapoda</taxon>
        <taxon>Insecta</taxon>
        <taxon>Pterygota</taxon>
        <taxon>Neoptera</taxon>
        <taxon>Endopterygota</taxon>
        <taxon>Hymenoptera</taxon>
        <taxon>Apocrita</taxon>
        <taxon>Ichneumonoidea</taxon>
        <taxon>Braconidae</taxon>
        <taxon>Braconinae</taxon>
        <taxon>Bracon</taxon>
    </lineage>
</organism>
<evidence type="ECO:0008006" key="6">
    <source>
        <dbReference type="Google" id="ProtNLM"/>
    </source>
</evidence>
<evidence type="ECO:0000256" key="3">
    <source>
        <dbReference type="SAM" id="MobiDB-lite"/>
    </source>
</evidence>
<gene>
    <name evidence="5" type="ORF">BBRV_LOCUS91243</name>
</gene>
<evidence type="ECO:0000256" key="2">
    <source>
        <dbReference type="PROSITE-ProRule" id="PRU00497"/>
    </source>
</evidence>
<dbReference type="InterPro" id="IPR050468">
    <property type="entry name" value="Cuticle_Struct_Prot"/>
</dbReference>
<proteinExistence type="predicted"/>
<keyword evidence="4" id="KW-0732">Signal</keyword>
<dbReference type="PANTHER" id="PTHR10380:SF173">
    <property type="entry name" value="CUTICULAR PROTEIN 47EF, ISOFORM C-RELATED"/>
    <property type="match status" value="1"/>
</dbReference>
<protein>
    <recommendedName>
        <fullName evidence="6">Endocuticle structural glycoprotein SgAbd-2</fullName>
    </recommendedName>
</protein>
<evidence type="ECO:0000256" key="4">
    <source>
        <dbReference type="SAM" id="SignalP"/>
    </source>
</evidence>
<dbReference type="GO" id="GO:0062129">
    <property type="term" value="C:chitin-based extracellular matrix"/>
    <property type="evidence" value="ECO:0007669"/>
    <property type="project" value="TreeGrafter"/>
</dbReference>
<reference evidence="5" key="1">
    <citation type="submission" date="2020-07" db="EMBL/GenBank/DDBJ databases">
        <authorList>
            <person name="Ferguson B K."/>
        </authorList>
    </citation>
    <scope>NUCLEOTIDE SEQUENCE</scope>
    <source>
        <strain evidence="5">L06</strain>
    </source>
</reference>
<keyword evidence="1 2" id="KW-0193">Cuticle</keyword>
<feature type="chain" id="PRO_5027757410" description="Endocuticle structural glycoprotein SgAbd-2" evidence="4">
    <location>
        <begin position="18"/>
        <end position="148"/>
    </location>
</feature>
<evidence type="ECO:0000256" key="1">
    <source>
        <dbReference type="ARBA" id="ARBA00022460"/>
    </source>
</evidence>
<feature type="signal peptide" evidence="4">
    <location>
        <begin position="1"/>
        <end position="17"/>
    </location>
</feature>
<dbReference type="PANTHER" id="PTHR10380">
    <property type="entry name" value="CUTICLE PROTEIN"/>
    <property type="match status" value="1"/>
</dbReference>
<dbReference type="InterPro" id="IPR000618">
    <property type="entry name" value="Insect_cuticle"/>
</dbReference>
<dbReference type="Pfam" id="PF00379">
    <property type="entry name" value="Chitin_bind_4"/>
    <property type="match status" value="1"/>
</dbReference>
<feature type="region of interest" description="Disordered" evidence="3">
    <location>
        <begin position="126"/>
        <end position="148"/>
    </location>
</feature>
<dbReference type="EMBL" id="CADCXW020000327">
    <property type="protein sequence ID" value="CAD1568712.1"/>
    <property type="molecule type" value="Genomic_DNA"/>
</dbReference>
<dbReference type="PROSITE" id="PS51155">
    <property type="entry name" value="CHIT_BIND_RR_2"/>
    <property type="match status" value="1"/>
</dbReference>
<dbReference type="GO" id="GO:0008010">
    <property type="term" value="F:structural constituent of chitin-based larval cuticle"/>
    <property type="evidence" value="ECO:0007669"/>
    <property type="project" value="TreeGrafter"/>
</dbReference>
<feature type="compositionally biased region" description="Polar residues" evidence="3">
    <location>
        <begin position="137"/>
        <end position="148"/>
    </location>
</feature>
<feature type="compositionally biased region" description="Polar residues" evidence="3">
    <location>
        <begin position="75"/>
        <end position="89"/>
    </location>
</feature>
<feature type="region of interest" description="Disordered" evidence="3">
    <location>
        <begin position="75"/>
        <end position="106"/>
    </location>
</feature>
<accession>A0A6V7KWX4</accession>